<keyword evidence="3" id="KW-1185">Reference proteome</keyword>
<protein>
    <submittedName>
        <fullName evidence="2">Competence damage-inducible protein A</fullName>
    </submittedName>
</protein>
<dbReference type="Gene3D" id="3.90.950.20">
    <property type="entry name" value="CinA-like"/>
    <property type="match status" value="1"/>
</dbReference>
<accession>A0A8J3F0X0</accession>
<dbReference type="Pfam" id="PF02464">
    <property type="entry name" value="CinA"/>
    <property type="match status" value="1"/>
</dbReference>
<dbReference type="EMBL" id="BMDI01000001">
    <property type="protein sequence ID" value="GGI18350.1"/>
    <property type="molecule type" value="Genomic_DNA"/>
</dbReference>
<dbReference type="Proteomes" id="UP000642180">
    <property type="component" value="Unassembled WGS sequence"/>
</dbReference>
<dbReference type="SUPFAM" id="SSF142433">
    <property type="entry name" value="CinA-like"/>
    <property type="match status" value="1"/>
</dbReference>
<feature type="domain" description="CinA C-terminal" evidence="1">
    <location>
        <begin position="8"/>
        <end position="156"/>
    </location>
</feature>
<organism evidence="2 3">
    <name type="scientific">Oxalicibacterium faecigallinarum</name>
    <dbReference type="NCBI Taxonomy" id="573741"/>
    <lineage>
        <taxon>Bacteria</taxon>
        <taxon>Pseudomonadati</taxon>
        <taxon>Pseudomonadota</taxon>
        <taxon>Betaproteobacteria</taxon>
        <taxon>Burkholderiales</taxon>
        <taxon>Oxalobacteraceae</taxon>
        <taxon>Oxalicibacterium</taxon>
    </lineage>
</organism>
<evidence type="ECO:0000259" key="1">
    <source>
        <dbReference type="Pfam" id="PF02464"/>
    </source>
</evidence>
<evidence type="ECO:0000313" key="2">
    <source>
        <dbReference type="EMBL" id="GGI18350.1"/>
    </source>
</evidence>
<name>A0A8J3F0X0_9BURK</name>
<sequence length="167" mass="17752">MNAPSLDDIVRYLKQNNLRIVTAESCTAGLLASTLAEPSGCGAWLEAAYVTYSEEAKIDALGVEEALIDQYGLTSEEVACAMARGALRISNANLAIATTGVAGPSSGDGQEPVGTVCLAWIFKNESGIHTYSEKTHFSGDRNQVRQAATQFALERIPDYYGKSVDAV</sequence>
<dbReference type="NCBIfam" id="TIGR00199">
    <property type="entry name" value="PncC_domain"/>
    <property type="match status" value="1"/>
</dbReference>
<dbReference type="InterPro" id="IPR008136">
    <property type="entry name" value="CinA_C"/>
</dbReference>
<dbReference type="InterPro" id="IPR036653">
    <property type="entry name" value="CinA-like_C"/>
</dbReference>
<gene>
    <name evidence="2" type="ORF">GCM10008066_13570</name>
</gene>
<comment type="caution">
    <text evidence="2">The sequence shown here is derived from an EMBL/GenBank/DDBJ whole genome shotgun (WGS) entry which is preliminary data.</text>
</comment>
<evidence type="ECO:0000313" key="3">
    <source>
        <dbReference type="Proteomes" id="UP000642180"/>
    </source>
</evidence>
<reference evidence="3" key="1">
    <citation type="journal article" date="2019" name="Int. J. Syst. Evol. Microbiol.">
        <title>The Global Catalogue of Microorganisms (GCM) 10K type strain sequencing project: providing services to taxonomists for standard genome sequencing and annotation.</title>
        <authorList>
            <consortium name="The Broad Institute Genomics Platform"/>
            <consortium name="The Broad Institute Genome Sequencing Center for Infectious Disease"/>
            <person name="Wu L."/>
            <person name="Ma J."/>
        </authorList>
    </citation>
    <scope>NUCLEOTIDE SEQUENCE [LARGE SCALE GENOMIC DNA]</scope>
    <source>
        <strain evidence="3">CCM 2767</strain>
    </source>
</reference>
<dbReference type="RefSeq" id="WP_188380486.1">
    <property type="nucleotide sequence ID" value="NZ_BMDI01000001.1"/>
</dbReference>
<proteinExistence type="predicted"/>
<dbReference type="AlphaFoldDB" id="A0A8J3F0X0"/>